<organism evidence="1 2">
    <name type="scientific">Ameca splendens</name>
    <dbReference type="NCBI Taxonomy" id="208324"/>
    <lineage>
        <taxon>Eukaryota</taxon>
        <taxon>Metazoa</taxon>
        <taxon>Chordata</taxon>
        <taxon>Craniata</taxon>
        <taxon>Vertebrata</taxon>
        <taxon>Euteleostomi</taxon>
        <taxon>Actinopterygii</taxon>
        <taxon>Neopterygii</taxon>
        <taxon>Teleostei</taxon>
        <taxon>Neoteleostei</taxon>
        <taxon>Acanthomorphata</taxon>
        <taxon>Ovalentaria</taxon>
        <taxon>Atherinomorphae</taxon>
        <taxon>Cyprinodontiformes</taxon>
        <taxon>Goodeidae</taxon>
        <taxon>Ameca</taxon>
    </lineage>
</organism>
<evidence type="ECO:0000313" key="1">
    <source>
        <dbReference type="EMBL" id="MEQ2279502.1"/>
    </source>
</evidence>
<dbReference type="EMBL" id="JAHRIP010000587">
    <property type="protein sequence ID" value="MEQ2279502.1"/>
    <property type="molecule type" value="Genomic_DNA"/>
</dbReference>
<evidence type="ECO:0000313" key="2">
    <source>
        <dbReference type="Proteomes" id="UP001469553"/>
    </source>
</evidence>
<dbReference type="Proteomes" id="UP001469553">
    <property type="component" value="Unassembled WGS sequence"/>
</dbReference>
<name>A0ABV0XDH5_9TELE</name>
<sequence>MFLHLGFHQNQGKIQGNNSGEGLLASSDLQKYVNIFTSQSNHKLQGFLMRFHLTDQHKKEPNDDLKTVYGFISFLKIKKSDLHLSSAPFFTLVQLITLPKSSCSVKAS</sequence>
<protein>
    <submittedName>
        <fullName evidence="1">Uncharacterized protein</fullName>
    </submittedName>
</protein>
<gene>
    <name evidence="1" type="ORF">AMECASPLE_010207</name>
</gene>
<proteinExistence type="predicted"/>
<comment type="caution">
    <text evidence="1">The sequence shown here is derived from an EMBL/GenBank/DDBJ whole genome shotgun (WGS) entry which is preliminary data.</text>
</comment>
<keyword evidence="2" id="KW-1185">Reference proteome</keyword>
<accession>A0ABV0XDH5</accession>
<reference evidence="1 2" key="1">
    <citation type="submission" date="2021-06" db="EMBL/GenBank/DDBJ databases">
        <authorList>
            <person name="Palmer J.M."/>
        </authorList>
    </citation>
    <scope>NUCLEOTIDE SEQUENCE [LARGE SCALE GENOMIC DNA]</scope>
    <source>
        <strain evidence="1 2">AS_MEX2019</strain>
        <tissue evidence="1">Muscle</tissue>
    </source>
</reference>